<evidence type="ECO:0000313" key="15">
    <source>
        <dbReference type="EMBL" id="CAK7337486.1"/>
    </source>
</evidence>
<dbReference type="Pfam" id="PF05183">
    <property type="entry name" value="RdRP"/>
    <property type="match status" value="2"/>
</dbReference>
<evidence type="ECO:0000313" key="16">
    <source>
        <dbReference type="Proteomes" id="UP001314170"/>
    </source>
</evidence>
<evidence type="ECO:0000256" key="3">
    <source>
        <dbReference type="ARBA" id="ARBA00022679"/>
    </source>
</evidence>
<evidence type="ECO:0000256" key="7">
    <source>
        <dbReference type="ARBA" id="ARBA00048744"/>
    </source>
</evidence>
<comment type="similarity">
    <text evidence="1 9">Belongs to the RdRP family.</text>
</comment>
<evidence type="ECO:0000259" key="11">
    <source>
        <dbReference type="Pfam" id="PF05183"/>
    </source>
</evidence>
<feature type="region of interest" description="Disordered" evidence="10">
    <location>
        <begin position="177"/>
        <end position="206"/>
    </location>
</feature>
<evidence type="ECO:0000259" key="14">
    <source>
        <dbReference type="Pfam" id="PF26253"/>
    </source>
</evidence>
<keyword evidence="16" id="KW-1185">Reference proteome</keyword>
<dbReference type="InterPro" id="IPR058752">
    <property type="entry name" value="RDRP_C_head"/>
</dbReference>
<evidence type="ECO:0000256" key="5">
    <source>
        <dbReference type="ARBA" id="ARBA00022884"/>
    </source>
</evidence>
<evidence type="ECO:0000256" key="1">
    <source>
        <dbReference type="ARBA" id="ARBA00005762"/>
    </source>
</evidence>
<comment type="catalytic activity">
    <reaction evidence="7 9">
        <text>RNA(n) + a ribonucleoside 5'-triphosphate = RNA(n+1) + diphosphate</text>
        <dbReference type="Rhea" id="RHEA:21248"/>
        <dbReference type="Rhea" id="RHEA-COMP:14527"/>
        <dbReference type="Rhea" id="RHEA-COMP:17342"/>
        <dbReference type="ChEBI" id="CHEBI:33019"/>
        <dbReference type="ChEBI" id="CHEBI:61557"/>
        <dbReference type="ChEBI" id="CHEBI:140395"/>
        <dbReference type="EC" id="2.7.7.48"/>
    </reaction>
</comment>
<dbReference type="Proteomes" id="UP001314170">
    <property type="component" value="Unassembled WGS sequence"/>
</dbReference>
<dbReference type="Pfam" id="PF26249">
    <property type="entry name" value="4HB_RdRP3_N"/>
    <property type="match status" value="1"/>
</dbReference>
<dbReference type="InterPro" id="IPR007855">
    <property type="entry name" value="RDRP"/>
</dbReference>
<organism evidence="15 16">
    <name type="scientific">Dovyalis caffra</name>
    <dbReference type="NCBI Taxonomy" id="77055"/>
    <lineage>
        <taxon>Eukaryota</taxon>
        <taxon>Viridiplantae</taxon>
        <taxon>Streptophyta</taxon>
        <taxon>Embryophyta</taxon>
        <taxon>Tracheophyta</taxon>
        <taxon>Spermatophyta</taxon>
        <taxon>Magnoliopsida</taxon>
        <taxon>eudicotyledons</taxon>
        <taxon>Gunneridae</taxon>
        <taxon>Pentapetalae</taxon>
        <taxon>rosids</taxon>
        <taxon>fabids</taxon>
        <taxon>Malpighiales</taxon>
        <taxon>Salicaceae</taxon>
        <taxon>Flacourtieae</taxon>
        <taxon>Dovyalis</taxon>
    </lineage>
</organism>
<evidence type="ECO:0000259" key="12">
    <source>
        <dbReference type="Pfam" id="PF26249"/>
    </source>
</evidence>
<keyword evidence="4 9" id="KW-0548">Nucleotidyltransferase</keyword>
<dbReference type="EMBL" id="CAWUPB010001087">
    <property type="protein sequence ID" value="CAK7337486.1"/>
    <property type="molecule type" value="Genomic_DNA"/>
</dbReference>
<evidence type="ECO:0000256" key="2">
    <source>
        <dbReference type="ARBA" id="ARBA00022484"/>
    </source>
</evidence>
<gene>
    <name evidence="15" type="ORF">DCAF_LOCUS12521</name>
</gene>
<feature type="domain" description="RDRP core" evidence="11">
    <location>
        <begin position="650"/>
        <end position="907"/>
    </location>
</feature>
<sequence length="1050" mass="119090">MADANNYSDRTVPLPPSVEQLITKICMEQNQRPLETKTRHKLASLGEVEALNILHKISGHKIRKTLDAFIFYLAISSNSSSGTSSPSPTKRLCLSPQYQQQKIDRLLVTQTRLTMSPDQEVRKCFDGFVLDMAKQFSSNVNVSSSSSPPYPSPNKCSLPPQQQQIWSHITPIRSLMNSPSDFGAQSPTPLKLEGSTMDSHRQGGSESTVSQQLVALGELEFRKAFLILSYIGGKSLEEVVSADQIRRLKDLPMTTFESKIWVEFGCRCGYIEEEDRVKSRYLDWDSGKTHIYHCHVYPDGSYRFKGPYLIKQRNFLQRTLGDDSVLMVKFAEDVRDSVSSPLDDYFAKYSKVLREGILVGLRCYRFFVFKDGGKEEKKKDPTTSPVKCFFVRMESVASIDNQEYILCGKTIRQARSLFMHADNLDSLSNYMARFSLILSKTMNLEVDLSCVRIEIIPDEPCRDKDGNVVHGKDGKTLIHTDGTGFISHDLALKCPKNVFKGTTLKASTIERLPVHNEVMEKYPECRYGEPPLLIQFRLFNNGRAVKGTFLVNKKDSMIKVEADPQLSNTFTKNSLEIVGTSLQPKKTFLSKNLIALLSYGGVPEEFFMGILNSALEDAHVALNYGDMDDNLVATMISCGIPLEEPYLQDPDPTGLLESNEVCIILDNGHVSGELLVYRNPGLHFGDIHILKGTYVRELEEFVGNAKYAIFFPCKGPRSLADEMSGGDFDGDMFFVSRNPQLLQKFKQTEPWTPSSSTLNMLNKKPSEFSDEELEAELFKLFLRNRFQPSYTVGVAADSWLAIMDRLLTLGTDSLEEKACMKENIYQLIDIYYDALDAPKKGGRKMITYPNLHVNMAKQIEFPDAFSVYKPLELLEGLKADLFPHFMEREEEQSYRSTSILGKIYDKVKAYEDMDLSSNDVWKLPCFDDEVNESYIVKWETHYDQYKKDMCNALKAGKGKNDKADEVIKKYKEILYDAAEFNLSKRRDEEIFEEARALYQVTYNHAKIEGVVRKCSFAWRVAGLALCTLYVSKNQRESPMICSPSALKGIL</sequence>
<feature type="compositionally biased region" description="Polar residues" evidence="10">
    <location>
        <begin position="177"/>
        <end position="188"/>
    </location>
</feature>
<dbReference type="InterPro" id="IPR058751">
    <property type="entry name" value="RDRP_helical"/>
</dbReference>
<name>A0AAV1RL84_9ROSI</name>
<dbReference type="Pfam" id="PF26252">
    <property type="entry name" value="RdRP_helical"/>
    <property type="match status" value="1"/>
</dbReference>
<keyword evidence="5 9" id="KW-0694">RNA-binding</keyword>
<dbReference type="PANTHER" id="PTHR23079:SF55">
    <property type="entry name" value="RNA-DIRECTED RNA POLYMERASE"/>
    <property type="match status" value="1"/>
</dbReference>
<protein>
    <recommendedName>
        <fullName evidence="9">RNA-dependent RNA polymerase</fullName>
        <ecNumber evidence="9">2.7.7.48</ecNumber>
    </recommendedName>
</protein>
<dbReference type="PANTHER" id="PTHR23079">
    <property type="entry name" value="RNA-DEPENDENT RNA POLYMERASE"/>
    <property type="match status" value="1"/>
</dbReference>
<keyword evidence="2 9" id="KW-0696">RNA-directed RNA polymerase</keyword>
<dbReference type="GO" id="GO:0003968">
    <property type="term" value="F:RNA-directed RNA polymerase activity"/>
    <property type="evidence" value="ECO:0007669"/>
    <property type="project" value="UniProtKB-KW"/>
</dbReference>
<comment type="caution">
    <text evidence="15">The sequence shown here is derived from an EMBL/GenBank/DDBJ whole genome shotgun (WGS) entry which is preliminary data.</text>
</comment>
<comment type="function">
    <text evidence="8 9">Probably involved in the RNA silencing pathway and required for the generation of small interfering RNAs (siRNAs).</text>
</comment>
<dbReference type="GO" id="GO:0031380">
    <property type="term" value="C:nuclear RNA-directed RNA polymerase complex"/>
    <property type="evidence" value="ECO:0007669"/>
    <property type="project" value="TreeGrafter"/>
</dbReference>
<dbReference type="GO" id="GO:0003723">
    <property type="term" value="F:RNA binding"/>
    <property type="evidence" value="ECO:0007669"/>
    <property type="project" value="UniProtKB-KW"/>
</dbReference>
<evidence type="ECO:0000256" key="8">
    <source>
        <dbReference type="ARBA" id="ARBA00093763"/>
    </source>
</evidence>
<dbReference type="Pfam" id="PF26253">
    <property type="entry name" value="RdRP_head"/>
    <property type="match status" value="1"/>
</dbReference>
<dbReference type="EC" id="2.7.7.48" evidence="9"/>
<dbReference type="InterPro" id="IPR058697">
    <property type="entry name" value="RDRP3-5_N"/>
</dbReference>
<feature type="domain" description="RDRP3-5 N-terminal" evidence="12">
    <location>
        <begin position="13"/>
        <end position="80"/>
    </location>
</feature>
<dbReference type="GO" id="GO:0030422">
    <property type="term" value="P:siRNA processing"/>
    <property type="evidence" value="ECO:0007669"/>
    <property type="project" value="TreeGrafter"/>
</dbReference>
<evidence type="ECO:0000259" key="13">
    <source>
        <dbReference type="Pfam" id="PF26252"/>
    </source>
</evidence>
<dbReference type="AlphaFoldDB" id="A0AAV1RL84"/>
<evidence type="ECO:0000256" key="10">
    <source>
        <dbReference type="SAM" id="MobiDB-lite"/>
    </source>
</evidence>
<evidence type="ECO:0000256" key="4">
    <source>
        <dbReference type="ARBA" id="ARBA00022695"/>
    </source>
</evidence>
<proteinExistence type="inferred from homology"/>
<evidence type="ECO:0000256" key="9">
    <source>
        <dbReference type="RuleBase" id="RU363098"/>
    </source>
</evidence>
<dbReference type="InterPro" id="IPR057596">
    <property type="entry name" value="RDRP_core"/>
</dbReference>
<keyword evidence="6 9" id="KW-0943">RNA-mediated gene silencing</keyword>
<accession>A0AAV1RL84</accession>
<feature type="domain" description="RDRP core" evidence="11">
    <location>
        <begin position="303"/>
        <end position="640"/>
    </location>
</feature>
<reference evidence="15 16" key="1">
    <citation type="submission" date="2024-01" db="EMBL/GenBank/DDBJ databases">
        <authorList>
            <person name="Waweru B."/>
        </authorList>
    </citation>
    <scope>NUCLEOTIDE SEQUENCE [LARGE SCALE GENOMIC DNA]</scope>
</reference>
<feature type="domain" description="RDRP C-terminal head" evidence="14">
    <location>
        <begin position="959"/>
        <end position="1037"/>
    </location>
</feature>
<feature type="domain" description="RDRP helical" evidence="13">
    <location>
        <begin position="212"/>
        <end position="265"/>
    </location>
</feature>
<keyword evidence="3 9" id="KW-0808">Transferase</keyword>
<evidence type="ECO:0000256" key="6">
    <source>
        <dbReference type="ARBA" id="ARBA00023158"/>
    </source>
</evidence>